<evidence type="ECO:0000259" key="7">
    <source>
        <dbReference type="PROSITE" id="PS50048"/>
    </source>
</evidence>
<keyword evidence="2" id="KW-0805">Transcription regulation</keyword>
<evidence type="ECO:0000256" key="4">
    <source>
        <dbReference type="ARBA" id="ARBA00023163"/>
    </source>
</evidence>
<evidence type="ECO:0000256" key="1">
    <source>
        <dbReference type="ARBA" id="ARBA00022723"/>
    </source>
</evidence>
<dbReference type="PANTHER" id="PTHR47785:SF7">
    <property type="entry name" value="ZN(II)2CYS6 TRANSCRIPTION FACTOR (EUROFUNG)"/>
    <property type="match status" value="1"/>
</dbReference>
<keyword evidence="9" id="KW-1185">Reference proteome</keyword>
<evidence type="ECO:0000313" key="9">
    <source>
        <dbReference type="Proteomes" id="UP001147752"/>
    </source>
</evidence>
<name>A0A9W9SQZ6_9EURO</name>
<proteinExistence type="predicted"/>
<dbReference type="Pfam" id="PF00172">
    <property type="entry name" value="Zn_clus"/>
    <property type="match status" value="1"/>
</dbReference>
<organism evidence="8 9">
    <name type="scientific">Penicillium concentricum</name>
    <dbReference type="NCBI Taxonomy" id="293559"/>
    <lineage>
        <taxon>Eukaryota</taxon>
        <taxon>Fungi</taxon>
        <taxon>Dikarya</taxon>
        <taxon>Ascomycota</taxon>
        <taxon>Pezizomycotina</taxon>
        <taxon>Eurotiomycetes</taxon>
        <taxon>Eurotiomycetidae</taxon>
        <taxon>Eurotiales</taxon>
        <taxon>Aspergillaceae</taxon>
        <taxon>Penicillium</taxon>
    </lineage>
</organism>
<evidence type="ECO:0000256" key="5">
    <source>
        <dbReference type="ARBA" id="ARBA00023242"/>
    </source>
</evidence>
<gene>
    <name evidence="8" type="ORF">N7517_000881</name>
</gene>
<dbReference type="Proteomes" id="UP001147752">
    <property type="component" value="Unassembled WGS sequence"/>
</dbReference>
<dbReference type="InterPro" id="IPR001138">
    <property type="entry name" value="Zn2Cys6_DnaBD"/>
</dbReference>
<evidence type="ECO:0000256" key="6">
    <source>
        <dbReference type="SAM" id="MobiDB-lite"/>
    </source>
</evidence>
<feature type="compositionally biased region" description="Polar residues" evidence="6">
    <location>
        <begin position="1"/>
        <end position="23"/>
    </location>
</feature>
<reference evidence="8" key="2">
    <citation type="journal article" date="2023" name="IMA Fungus">
        <title>Comparative genomic study of the Penicillium genus elucidates a diverse pangenome and 15 lateral gene transfer events.</title>
        <authorList>
            <person name="Petersen C."/>
            <person name="Sorensen T."/>
            <person name="Nielsen M.R."/>
            <person name="Sondergaard T.E."/>
            <person name="Sorensen J.L."/>
            <person name="Fitzpatrick D.A."/>
            <person name="Frisvad J.C."/>
            <person name="Nielsen K.L."/>
        </authorList>
    </citation>
    <scope>NUCLEOTIDE SEQUENCE</scope>
    <source>
        <strain evidence="8">IBT 3081</strain>
    </source>
</reference>
<dbReference type="InterPro" id="IPR053181">
    <property type="entry name" value="EcdB-like_regulator"/>
</dbReference>
<dbReference type="OrthoDB" id="4356994at2759"/>
<keyword evidence="1" id="KW-0479">Metal-binding</keyword>
<protein>
    <recommendedName>
        <fullName evidence="7">Zn(2)-C6 fungal-type domain-containing protein</fullName>
    </recommendedName>
</protein>
<dbReference type="SUPFAM" id="SSF57701">
    <property type="entry name" value="Zn2/Cys6 DNA-binding domain"/>
    <property type="match status" value="1"/>
</dbReference>
<keyword evidence="3" id="KW-0238">DNA-binding</keyword>
<accession>A0A9W9SQZ6</accession>
<dbReference type="GO" id="GO:0003677">
    <property type="term" value="F:DNA binding"/>
    <property type="evidence" value="ECO:0007669"/>
    <property type="project" value="UniProtKB-KW"/>
</dbReference>
<dbReference type="SMART" id="SM00066">
    <property type="entry name" value="GAL4"/>
    <property type="match status" value="1"/>
</dbReference>
<evidence type="ECO:0000256" key="3">
    <source>
        <dbReference type="ARBA" id="ARBA00023125"/>
    </source>
</evidence>
<dbReference type="EMBL" id="JAPZBT010000001">
    <property type="protein sequence ID" value="KAJ5382970.1"/>
    <property type="molecule type" value="Genomic_DNA"/>
</dbReference>
<evidence type="ECO:0000313" key="8">
    <source>
        <dbReference type="EMBL" id="KAJ5382970.1"/>
    </source>
</evidence>
<feature type="compositionally biased region" description="Basic residues" evidence="6">
    <location>
        <begin position="29"/>
        <end position="43"/>
    </location>
</feature>
<dbReference type="PANTHER" id="PTHR47785">
    <property type="entry name" value="ZN(II)2CYS6 TRANSCRIPTION FACTOR (EUROFUNG)-RELATED-RELATED"/>
    <property type="match status" value="1"/>
</dbReference>
<dbReference type="CDD" id="cd00067">
    <property type="entry name" value="GAL4"/>
    <property type="match status" value="1"/>
</dbReference>
<dbReference type="CDD" id="cd12148">
    <property type="entry name" value="fungal_TF_MHR"/>
    <property type="match status" value="1"/>
</dbReference>
<dbReference type="PROSITE" id="PS50048">
    <property type="entry name" value="ZN2_CY6_FUNGAL_2"/>
    <property type="match status" value="1"/>
</dbReference>
<dbReference type="GeneID" id="81457794"/>
<dbReference type="PROSITE" id="PS00463">
    <property type="entry name" value="ZN2_CY6_FUNGAL_1"/>
    <property type="match status" value="1"/>
</dbReference>
<feature type="region of interest" description="Disordered" evidence="6">
    <location>
        <begin position="1"/>
        <end position="43"/>
    </location>
</feature>
<keyword evidence="4" id="KW-0804">Transcription</keyword>
<dbReference type="GO" id="GO:0008270">
    <property type="term" value="F:zinc ion binding"/>
    <property type="evidence" value="ECO:0007669"/>
    <property type="project" value="InterPro"/>
</dbReference>
<dbReference type="GO" id="GO:0000981">
    <property type="term" value="F:DNA-binding transcription factor activity, RNA polymerase II-specific"/>
    <property type="evidence" value="ECO:0007669"/>
    <property type="project" value="InterPro"/>
</dbReference>
<dbReference type="AlphaFoldDB" id="A0A9W9SQZ6"/>
<evidence type="ECO:0000256" key="2">
    <source>
        <dbReference type="ARBA" id="ARBA00023015"/>
    </source>
</evidence>
<dbReference type="Pfam" id="PF04082">
    <property type="entry name" value="Fungal_trans"/>
    <property type="match status" value="1"/>
</dbReference>
<reference evidence="8" key="1">
    <citation type="submission" date="2022-12" db="EMBL/GenBank/DDBJ databases">
        <authorList>
            <person name="Petersen C."/>
        </authorList>
    </citation>
    <scope>NUCLEOTIDE SEQUENCE</scope>
    <source>
        <strain evidence="8">IBT 3081</strain>
    </source>
</reference>
<comment type="caution">
    <text evidence="8">The sequence shown here is derived from an EMBL/GenBank/DDBJ whole genome shotgun (WGS) entry which is preliminary data.</text>
</comment>
<dbReference type="InterPro" id="IPR036864">
    <property type="entry name" value="Zn2-C6_fun-type_DNA-bd_sf"/>
</dbReference>
<dbReference type="RefSeq" id="XP_056582746.1">
    <property type="nucleotide sequence ID" value="XM_056718611.1"/>
</dbReference>
<keyword evidence="5" id="KW-0539">Nucleus</keyword>
<dbReference type="InterPro" id="IPR007219">
    <property type="entry name" value="XnlR_reg_dom"/>
</dbReference>
<sequence length="593" mass="67965">MEATYQSQIQPEASASDMESTTPPDKPSLQKRRHPRSAATYPRKRATQACQTCRLRRTKCDNTRPSCASCVRLGAECSYQQPCFSTFDSASLAILKRIDDLESLIQTKVNDLPPVGPSNVPLSTSPLSISHEIWSPVLDQQTQWKPSFINIEEVLRWPVFDDQELEPRLYLISPSEENTSYQDLPISVDLDLHAADHLVHSFFNNVHIFNPTLKEEDINEYVRTVRLNGIGWDAMSCLLLLIYANGSIATPFVRNGQGVSSSLFHQSTEFLQAEAYFLAAQKRMGMLLCRSGAIEAQCFFLAGVYLMTTLRSVEAWRMFVQALACCRGFSIPHTHGNRHEDAWDTKQRIYWTCLKSELELRLELNLYQKNVLDLTYPTFFPSPPEELKSKDEAAWYFYLAEIALRRLENRILGYLYRPYAVDSQSNMEAVILDFEEQADAWLRSLPEALAPDAGNPRTDQYEPFRFILSGHFLDCQETMYWHFLVEAVHGRAEGNSDILLRKGLRVCVDRIQQNRTGFYHRHHGTWLMLRSCTRSALVLLAAERSVELVHLLPLGWEAVVFDVCRMLEFWKDESNDVMGLFTVVQTLLEARGH</sequence>
<dbReference type="Gene3D" id="4.10.240.10">
    <property type="entry name" value="Zn(2)-C6 fungal-type DNA-binding domain"/>
    <property type="match status" value="1"/>
</dbReference>
<feature type="domain" description="Zn(2)-C6 fungal-type" evidence="7">
    <location>
        <begin position="49"/>
        <end position="79"/>
    </location>
</feature>